<dbReference type="EnsemblMetazoa" id="XM_031000180">
    <property type="protein sequence ID" value="XP_030856040"/>
    <property type="gene ID" value="LOC580120"/>
</dbReference>
<dbReference type="FunCoup" id="A0A7M7PVV7">
    <property type="interactions" value="334"/>
</dbReference>
<dbReference type="Proteomes" id="UP000007110">
    <property type="component" value="Unassembled WGS sequence"/>
</dbReference>
<dbReference type="GO" id="GO:0048240">
    <property type="term" value="P:sperm capacitation"/>
    <property type="evidence" value="ECO:0000318"/>
    <property type="project" value="GO_Central"/>
</dbReference>
<dbReference type="PANTHER" id="PTHR10794:SF45">
    <property type="entry name" value="MONOACYLGLYCEROL LIPASE ABHD2"/>
    <property type="match status" value="1"/>
</dbReference>
<dbReference type="AlphaFoldDB" id="A0A7M7PVV7"/>
<dbReference type="GO" id="GO:0097524">
    <property type="term" value="C:sperm plasma membrane"/>
    <property type="evidence" value="ECO:0000318"/>
    <property type="project" value="GO_Central"/>
</dbReference>
<evidence type="ECO:0000259" key="3">
    <source>
        <dbReference type="Pfam" id="PF00561"/>
    </source>
</evidence>
<dbReference type="SUPFAM" id="SSF53474">
    <property type="entry name" value="alpha/beta-Hydrolases"/>
    <property type="match status" value="1"/>
</dbReference>
<dbReference type="InterPro" id="IPR050960">
    <property type="entry name" value="AB_hydrolase_4_sf"/>
</dbReference>
<dbReference type="RefSeq" id="XP_030856040.1">
    <property type="nucleotide sequence ID" value="XM_031000180.1"/>
</dbReference>
<dbReference type="GO" id="GO:0051793">
    <property type="term" value="P:medium-chain fatty acid catabolic process"/>
    <property type="evidence" value="ECO:0000318"/>
    <property type="project" value="GO_Central"/>
</dbReference>
<feature type="active site" description="Charge relay system" evidence="2">
    <location>
        <position position="196"/>
    </location>
</feature>
<dbReference type="InterPro" id="IPR000073">
    <property type="entry name" value="AB_hydrolase_1"/>
</dbReference>
<comment type="similarity">
    <text evidence="1">Belongs to the AB hydrolase superfamily. AB hydrolase 4 family.</text>
</comment>
<name>A0A7M7PVV7_STRPU</name>
<keyword evidence="5" id="KW-1185">Reference proteome</keyword>
<dbReference type="InterPro" id="IPR029058">
    <property type="entry name" value="AB_hydrolase_fold"/>
</dbReference>
<dbReference type="OMA" id="HCTGEDV"/>
<dbReference type="GO" id="GO:0043401">
    <property type="term" value="P:steroid hormone receptor signaling pathway"/>
    <property type="evidence" value="ECO:0000318"/>
    <property type="project" value="GO_Central"/>
</dbReference>
<dbReference type="OrthoDB" id="5954035at2759"/>
<evidence type="ECO:0000313" key="4">
    <source>
        <dbReference type="EnsemblMetazoa" id="XP_030856041"/>
    </source>
</evidence>
<dbReference type="GO" id="GO:0036126">
    <property type="term" value="C:sperm flagellum"/>
    <property type="evidence" value="ECO:0000318"/>
    <property type="project" value="GO_Central"/>
</dbReference>
<feature type="active site" description="Charge relay system" evidence="2">
    <location>
        <position position="339"/>
    </location>
</feature>
<dbReference type="Pfam" id="PF00561">
    <property type="entry name" value="Abhydrolase_1"/>
    <property type="match status" value="1"/>
</dbReference>
<dbReference type="FunFam" id="3.40.50.1820:FF:000880">
    <property type="entry name" value="Uncharacterized protein"/>
    <property type="match status" value="1"/>
</dbReference>
<dbReference type="PIRSF" id="PIRSF005211">
    <property type="entry name" value="Ab_hydro_YheT"/>
    <property type="match status" value="1"/>
</dbReference>
<dbReference type="InterPro" id="IPR012020">
    <property type="entry name" value="ABHD4"/>
</dbReference>
<dbReference type="KEGG" id="spu:580120"/>
<organism evidence="4 5">
    <name type="scientific">Strongylocentrotus purpuratus</name>
    <name type="common">Purple sea urchin</name>
    <dbReference type="NCBI Taxonomy" id="7668"/>
    <lineage>
        <taxon>Eukaryota</taxon>
        <taxon>Metazoa</taxon>
        <taxon>Echinodermata</taxon>
        <taxon>Eleutherozoa</taxon>
        <taxon>Echinozoa</taxon>
        <taxon>Echinoidea</taxon>
        <taxon>Euechinoidea</taxon>
        <taxon>Echinacea</taxon>
        <taxon>Camarodonta</taxon>
        <taxon>Echinidea</taxon>
        <taxon>Strongylocentrotidae</taxon>
        <taxon>Strongylocentrotus</taxon>
    </lineage>
</organism>
<dbReference type="GO" id="GO:0008126">
    <property type="term" value="F:acetylesterase activity"/>
    <property type="evidence" value="ECO:0000318"/>
    <property type="project" value="GO_Central"/>
</dbReference>
<accession>A0A7M7PVV7</accession>
<dbReference type="EnsemblMetazoa" id="XM_031000181">
    <property type="protein sequence ID" value="XP_030856041"/>
    <property type="gene ID" value="LOC580120"/>
</dbReference>
<evidence type="ECO:0000256" key="1">
    <source>
        <dbReference type="ARBA" id="ARBA00010884"/>
    </source>
</evidence>
<sequence length="419" mass="47506">MGILLSTAFILVFLYFFLFKVLKLLDQPAAATLHYREGKYNRSILSLCSILTKPYVPNRLWGHNAHIQSFIYAKIGRFNAPYPKGKRINIPRPDGATFTFDLFEPSKPHPQGADVTLCVCPGIANHSEKAYVRTFTHYAMSQGFRVAMLNHLGALPTVPLTSPRIFTYGETGEYAAMIDYIKEHFASSKFVSLGFSMGANIVIKYLGEEPSRQDDFMCCISVCQGYDVTLASKVLHEWESMRRFYNFMMTQNMLRQLRQNFDMLFGEGARTYWKNRSEAPPCYNVKKVFRSTSLVHLDEEMTRKMCGHNSLSDFYESCSSSPFMFKIEIPLLMLNAGDDALIPVSQNWTPMEFSQKSTSAIYAVTKHGGHLGFFEGGFLKANTVSWLDRMLTQYIDGTLELNKTIHSNGEIHCNGVVAS</sequence>
<feature type="domain" description="AB hydrolase-1" evidence="3">
    <location>
        <begin position="116"/>
        <end position="376"/>
    </location>
</feature>
<protein>
    <recommendedName>
        <fullName evidence="3">AB hydrolase-1 domain-containing protein</fullName>
    </recommendedName>
</protein>
<dbReference type="GeneID" id="580120"/>
<reference evidence="4" key="2">
    <citation type="submission" date="2021-01" db="UniProtKB">
        <authorList>
            <consortium name="EnsemblMetazoa"/>
        </authorList>
    </citation>
    <scope>IDENTIFICATION</scope>
</reference>
<reference evidence="5" key="1">
    <citation type="submission" date="2015-02" db="EMBL/GenBank/DDBJ databases">
        <title>Genome sequencing for Strongylocentrotus purpuratus.</title>
        <authorList>
            <person name="Murali S."/>
            <person name="Liu Y."/>
            <person name="Vee V."/>
            <person name="English A."/>
            <person name="Wang M."/>
            <person name="Skinner E."/>
            <person name="Han Y."/>
            <person name="Muzny D.M."/>
            <person name="Worley K.C."/>
            <person name="Gibbs R.A."/>
        </authorList>
    </citation>
    <scope>NUCLEOTIDE SEQUENCE</scope>
</reference>
<dbReference type="RefSeq" id="XP_030856041.1">
    <property type="nucleotide sequence ID" value="XM_031000181.1"/>
</dbReference>
<dbReference type="PANTHER" id="PTHR10794">
    <property type="entry name" value="ABHYDROLASE DOMAIN-CONTAINING PROTEIN"/>
    <property type="match status" value="1"/>
</dbReference>
<feature type="active site" description="Charge relay system" evidence="2">
    <location>
        <position position="370"/>
    </location>
</feature>
<evidence type="ECO:0000313" key="5">
    <source>
        <dbReference type="Proteomes" id="UP000007110"/>
    </source>
</evidence>
<dbReference type="InParanoid" id="A0A7M7PVV7"/>
<proteinExistence type="inferred from homology"/>
<dbReference type="GO" id="GO:0047372">
    <property type="term" value="F:monoacylglycerol lipase activity"/>
    <property type="evidence" value="ECO:0000318"/>
    <property type="project" value="GO_Central"/>
</dbReference>
<dbReference type="CTD" id="11057"/>
<dbReference type="GO" id="GO:0046464">
    <property type="term" value="P:acylglycerol catabolic process"/>
    <property type="evidence" value="ECO:0000318"/>
    <property type="project" value="GO_Central"/>
</dbReference>
<dbReference type="GO" id="GO:0051792">
    <property type="term" value="P:medium-chain fatty acid biosynthetic process"/>
    <property type="evidence" value="ECO:0000318"/>
    <property type="project" value="GO_Central"/>
</dbReference>
<dbReference type="Gene3D" id="3.40.50.1820">
    <property type="entry name" value="alpha/beta hydrolase"/>
    <property type="match status" value="1"/>
</dbReference>
<evidence type="ECO:0000256" key="2">
    <source>
        <dbReference type="PIRSR" id="PIRSR005211-1"/>
    </source>
</evidence>